<dbReference type="EMBL" id="JAYMYS010000001">
    <property type="protein sequence ID" value="KAK7412317.1"/>
    <property type="molecule type" value="Genomic_DNA"/>
</dbReference>
<sequence>MGFAAAFGNDVDGYYHKLLSGHSKIILIDTSKFPNHFDGQIYNFSSEGYIDGKNDRHLDDCLHYCIVASKKSLENAYLEDIENAIYFSVFVKYVPCVNSPLGGSSVCHKSTILFGVFGL</sequence>
<dbReference type="InterPro" id="IPR016039">
    <property type="entry name" value="Thiolase-like"/>
</dbReference>
<dbReference type="GO" id="GO:0004315">
    <property type="term" value="F:3-oxoacyl-[acyl-carrier-protein] synthase activity"/>
    <property type="evidence" value="ECO:0007669"/>
    <property type="project" value="UniProtKB-EC"/>
</dbReference>
<proteinExistence type="predicted"/>
<dbReference type="InterPro" id="IPR000794">
    <property type="entry name" value="Beta-ketoacyl_synthase"/>
</dbReference>
<dbReference type="GO" id="GO:0006633">
    <property type="term" value="P:fatty acid biosynthetic process"/>
    <property type="evidence" value="ECO:0007669"/>
    <property type="project" value="TreeGrafter"/>
</dbReference>
<evidence type="ECO:0000313" key="3">
    <source>
        <dbReference type="EMBL" id="KAK7412317.1"/>
    </source>
</evidence>
<dbReference type="SUPFAM" id="SSF53901">
    <property type="entry name" value="Thiolase-like"/>
    <property type="match status" value="1"/>
</dbReference>
<dbReference type="GO" id="GO:0005739">
    <property type="term" value="C:mitochondrion"/>
    <property type="evidence" value="ECO:0007669"/>
    <property type="project" value="TreeGrafter"/>
</dbReference>
<keyword evidence="2" id="KW-0808">Transferase</keyword>
<evidence type="ECO:0000256" key="1">
    <source>
        <dbReference type="ARBA" id="ARBA00013191"/>
    </source>
</evidence>
<organism evidence="3 4">
    <name type="scientific">Psophocarpus tetragonolobus</name>
    <name type="common">Winged bean</name>
    <name type="synonym">Dolichos tetragonolobus</name>
    <dbReference type="NCBI Taxonomy" id="3891"/>
    <lineage>
        <taxon>Eukaryota</taxon>
        <taxon>Viridiplantae</taxon>
        <taxon>Streptophyta</taxon>
        <taxon>Embryophyta</taxon>
        <taxon>Tracheophyta</taxon>
        <taxon>Spermatophyta</taxon>
        <taxon>Magnoliopsida</taxon>
        <taxon>eudicotyledons</taxon>
        <taxon>Gunneridae</taxon>
        <taxon>Pentapetalae</taxon>
        <taxon>rosids</taxon>
        <taxon>fabids</taxon>
        <taxon>Fabales</taxon>
        <taxon>Fabaceae</taxon>
        <taxon>Papilionoideae</taxon>
        <taxon>50 kb inversion clade</taxon>
        <taxon>NPAAA clade</taxon>
        <taxon>indigoferoid/millettioid clade</taxon>
        <taxon>Phaseoleae</taxon>
        <taxon>Psophocarpus</taxon>
    </lineage>
</organism>
<protein>
    <recommendedName>
        <fullName evidence="1">beta-ketoacyl-[acyl-carrier-protein] synthase I</fullName>
        <ecNumber evidence="1">2.3.1.41</ecNumber>
    </recommendedName>
</protein>
<accession>A0AAN9T0Y8</accession>
<dbReference type="Proteomes" id="UP001386955">
    <property type="component" value="Unassembled WGS sequence"/>
</dbReference>
<dbReference type="PANTHER" id="PTHR11712">
    <property type="entry name" value="POLYKETIDE SYNTHASE-RELATED"/>
    <property type="match status" value="1"/>
</dbReference>
<reference evidence="3 4" key="1">
    <citation type="submission" date="2024-01" db="EMBL/GenBank/DDBJ databases">
        <title>The genomes of 5 underutilized Papilionoideae crops provide insights into root nodulation and disease resistanc.</title>
        <authorList>
            <person name="Jiang F."/>
        </authorList>
    </citation>
    <scope>NUCLEOTIDE SEQUENCE [LARGE SCALE GENOMIC DNA]</scope>
    <source>
        <strain evidence="3">DUOXIRENSHENG_FW03</strain>
        <tissue evidence="3">Leaves</tissue>
    </source>
</reference>
<comment type="caution">
    <text evidence="3">The sequence shown here is derived from an EMBL/GenBank/DDBJ whole genome shotgun (WGS) entry which is preliminary data.</text>
</comment>
<dbReference type="PANTHER" id="PTHR11712:SF336">
    <property type="entry name" value="3-OXOACYL-[ACYL-CARRIER-PROTEIN] SYNTHASE, MITOCHONDRIAL"/>
    <property type="match status" value="1"/>
</dbReference>
<gene>
    <name evidence="3" type="ORF">VNO78_03770</name>
</gene>
<name>A0AAN9T0Y8_PSOTE</name>
<keyword evidence="4" id="KW-1185">Reference proteome</keyword>
<dbReference type="AlphaFoldDB" id="A0AAN9T0Y8"/>
<dbReference type="EC" id="2.3.1.41" evidence="1"/>
<evidence type="ECO:0000313" key="4">
    <source>
        <dbReference type="Proteomes" id="UP001386955"/>
    </source>
</evidence>
<evidence type="ECO:0000256" key="2">
    <source>
        <dbReference type="ARBA" id="ARBA00022679"/>
    </source>
</evidence>